<proteinExistence type="predicted"/>
<feature type="transmembrane region" description="Helical" evidence="1">
    <location>
        <begin position="7"/>
        <end position="26"/>
    </location>
</feature>
<evidence type="ECO:0000256" key="1">
    <source>
        <dbReference type="SAM" id="Phobius"/>
    </source>
</evidence>
<dbReference type="Proteomes" id="UP000198694">
    <property type="component" value="Unassembled WGS sequence"/>
</dbReference>
<name>A0A1G8X6M8_9BACI</name>
<gene>
    <name evidence="2" type="ORF">SAMN05216243_1188</name>
</gene>
<organism evidence="2 3">
    <name type="scientific">Sediminibacillus albus</name>
    <dbReference type="NCBI Taxonomy" id="407036"/>
    <lineage>
        <taxon>Bacteria</taxon>
        <taxon>Bacillati</taxon>
        <taxon>Bacillota</taxon>
        <taxon>Bacilli</taxon>
        <taxon>Bacillales</taxon>
        <taxon>Bacillaceae</taxon>
        <taxon>Sediminibacillus</taxon>
    </lineage>
</organism>
<sequence>MLKVLGYFFSIAIVIYILFIMSATALDVNSEGAVFHILIFICLLLALISSLLIRIIELIKNS</sequence>
<reference evidence="2 3" key="1">
    <citation type="submission" date="2016-10" db="EMBL/GenBank/DDBJ databases">
        <authorList>
            <person name="de Groot N.N."/>
        </authorList>
    </citation>
    <scope>NUCLEOTIDE SEQUENCE [LARGE SCALE GENOMIC DNA]</scope>
    <source>
        <strain evidence="2 3">CGMCC 1.6502</strain>
    </source>
</reference>
<protein>
    <submittedName>
        <fullName evidence="2">Uncharacterized protein</fullName>
    </submittedName>
</protein>
<feature type="transmembrane region" description="Helical" evidence="1">
    <location>
        <begin position="32"/>
        <end position="56"/>
    </location>
</feature>
<keyword evidence="1" id="KW-1133">Transmembrane helix</keyword>
<dbReference type="AlphaFoldDB" id="A0A1G8X6M8"/>
<keyword evidence="1" id="KW-0472">Membrane</keyword>
<evidence type="ECO:0000313" key="3">
    <source>
        <dbReference type="Proteomes" id="UP000198694"/>
    </source>
</evidence>
<keyword evidence="3" id="KW-1185">Reference proteome</keyword>
<keyword evidence="1" id="KW-0812">Transmembrane</keyword>
<evidence type="ECO:0000313" key="2">
    <source>
        <dbReference type="EMBL" id="SDJ86121.1"/>
    </source>
</evidence>
<dbReference type="EMBL" id="FNFL01000001">
    <property type="protein sequence ID" value="SDJ86121.1"/>
    <property type="molecule type" value="Genomic_DNA"/>
</dbReference>
<accession>A0A1G8X6M8</accession>